<dbReference type="RefSeq" id="WP_251872754.1">
    <property type="nucleotide sequence ID" value="NZ_CP098755.1"/>
</dbReference>
<organism evidence="4 5">
    <name type="scientific">Brevibacillus ruminantium</name>
    <dbReference type="NCBI Taxonomy" id="2950604"/>
    <lineage>
        <taxon>Bacteria</taxon>
        <taxon>Bacillati</taxon>
        <taxon>Bacillota</taxon>
        <taxon>Bacilli</taxon>
        <taxon>Bacillales</taxon>
        <taxon>Paenibacillaceae</taxon>
        <taxon>Brevibacillus</taxon>
    </lineage>
</organism>
<keyword evidence="5" id="KW-1185">Reference proteome</keyword>
<dbReference type="Pfam" id="PF09335">
    <property type="entry name" value="VTT_dom"/>
    <property type="match status" value="1"/>
</dbReference>
<protein>
    <submittedName>
        <fullName evidence="4">DedA family protein</fullName>
    </submittedName>
</protein>
<evidence type="ECO:0000256" key="2">
    <source>
        <dbReference type="SAM" id="Phobius"/>
    </source>
</evidence>
<gene>
    <name evidence="4" type="ORF">NDK47_26815</name>
</gene>
<sequence length="167" mass="19188">MMDIMKELIDQYGYFALYFLLALGIVGLPIPDETIMTFVGYLTSIQIFNFFAALTVSFLGAISGMIFSYFLGRKFGRPLLLKYGWWLRLTPARLNKAERWFDRYGLWAVCFGYFIPGVRHFTCYLSGISGIRFRKYLLFAGFGALIWCITFITAGYFIGESISILSQ</sequence>
<reference evidence="4" key="1">
    <citation type="submission" date="2022-06" db="EMBL/GenBank/DDBJ databases">
        <title>Genome sequencing of Brevibacillus sp. BB3-R1.</title>
        <authorList>
            <person name="Heo J."/>
            <person name="Lee D."/>
            <person name="Won M."/>
            <person name="Han B.-H."/>
            <person name="Hong S.-B."/>
            <person name="Kwon S.-W."/>
        </authorList>
    </citation>
    <scope>NUCLEOTIDE SEQUENCE</scope>
    <source>
        <strain evidence="4">BB3-R1</strain>
    </source>
</reference>
<evidence type="ECO:0000259" key="3">
    <source>
        <dbReference type="Pfam" id="PF09335"/>
    </source>
</evidence>
<comment type="similarity">
    <text evidence="1">Belongs to the DedA family.</text>
</comment>
<proteinExistence type="inferred from homology"/>
<dbReference type="PANTHER" id="PTHR42709:SF9">
    <property type="entry name" value="ALKALINE PHOSPHATASE LIKE PROTEIN"/>
    <property type="match status" value="1"/>
</dbReference>
<evidence type="ECO:0000313" key="5">
    <source>
        <dbReference type="Proteomes" id="UP001056500"/>
    </source>
</evidence>
<evidence type="ECO:0000256" key="1">
    <source>
        <dbReference type="ARBA" id="ARBA00010792"/>
    </source>
</evidence>
<dbReference type="EMBL" id="CP098755">
    <property type="protein sequence ID" value="USG65667.1"/>
    <property type="molecule type" value="Genomic_DNA"/>
</dbReference>
<feature type="domain" description="VTT" evidence="3">
    <location>
        <begin position="30"/>
        <end position="156"/>
    </location>
</feature>
<dbReference type="InterPro" id="IPR032816">
    <property type="entry name" value="VTT_dom"/>
</dbReference>
<dbReference type="PANTHER" id="PTHR42709">
    <property type="entry name" value="ALKALINE PHOSPHATASE LIKE PROTEIN"/>
    <property type="match status" value="1"/>
</dbReference>
<keyword evidence="2" id="KW-0472">Membrane</keyword>
<name>A0ABY4WEV7_9BACL</name>
<feature type="transmembrane region" description="Helical" evidence="2">
    <location>
        <begin position="12"/>
        <end position="30"/>
    </location>
</feature>
<dbReference type="InterPro" id="IPR051311">
    <property type="entry name" value="DedA_domain"/>
</dbReference>
<keyword evidence="2" id="KW-1133">Transmembrane helix</keyword>
<feature type="transmembrane region" description="Helical" evidence="2">
    <location>
        <begin position="136"/>
        <end position="158"/>
    </location>
</feature>
<evidence type="ECO:0000313" key="4">
    <source>
        <dbReference type="EMBL" id="USG65667.1"/>
    </source>
</evidence>
<keyword evidence="2" id="KW-0812">Transmembrane</keyword>
<dbReference type="Proteomes" id="UP001056500">
    <property type="component" value="Chromosome"/>
</dbReference>
<accession>A0ABY4WEV7</accession>
<feature type="transmembrane region" description="Helical" evidence="2">
    <location>
        <begin position="50"/>
        <end position="72"/>
    </location>
</feature>